<keyword evidence="1" id="KW-0663">Pyridoxal phosphate</keyword>
<name>A0ABS5PK88_9FIRM</name>
<keyword evidence="2" id="KW-0032">Aminotransferase</keyword>
<dbReference type="Gene3D" id="3.40.640.10">
    <property type="entry name" value="Type I PLP-dependent aspartate aminotransferase-like (Major domain)"/>
    <property type="match status" value="1"/>
</dbReference>
<organism evidence="2 3">
    <name type="scientific">Fusibacter paucivorans</name>
    <dbReference type="NCBI Taxonomy" id="76009"/>
    <lineage>
        <taxon>Bacteria</taxon>
        <taxon>Bacillati</taxon>
        <taxon>Bacillota</taxon>
        <taxon>Clostridia</taxon>
        <taxon>Eubacteriales</taxon>
        <taxon>Eubacteriales Family XII. Incertae Sedis</taxon>
        <taxon>Fusibacter</taxon>
    </lineage>
</organism>
<evidence type="ECO:0000256" key="1">
    <source>
        <dbReference type="RuleBase" id="RU004508"/>
    </source>
</evidence>
<keyword evidence="2" id="KW-0808">Transferase</keyword>
<dbReference type="Gene3D" id="3.90.1150.10">
    <property type="entry name" value="Aspartate Aminotransferase, domain 1"/>
    <property type="match status" value="1"/>
</dbReference>
<comment type="caution">
    <text evidence="2">The sequence shown here is derived from an EMBL/GenBank/DDBJ whole genome shotgun (WGS) entry which is preliminary data.</text>
</comment>
<accession>A0ABS5PK88</accession>
<reference evidence="2 3" key="1">
    <citation type="submission" date="2021-05" db="EMBL/GenBank/DDBJ databases">
        <title>Fusibacter ferrireducens sp. nov., an anaerobic, sulfur- and Fe-reducing bacterium isolated from the mangrove sediment.</title>
        <authorList>
            <person name="Qiu D."/>
        </authorList>
    </citation>
    <scope>NUCLEOTIDE SEQUENCE [LARGE SCALE GENOMIC DNA]</scope>
    <source>
        <strain evidence="2 3">DSM 12116</strain>
    </source>
</reference>
<comment type="similarity">
    <text evidence="1">Belongs to the DegT/DnrJ/EryC1 family.</text>
</comment>
<dbReference type="RefSeq" id="WP_213235350.1">
    <property type="nucleotide sequence ID" value="NZ_JAHBCL010000003.1"/>
</dbReference>
<dbReference type="PANTHER" id="PTHR30244">
    <property type="entry name" value="TRANSAMINASE"/>
    <property type="match status" value="1"/>
</dbReference>
<dbReference type="PANTHER" id="PTHR30244:SF34">
    <property type="entry name" value="DTDP-4-AMINO-4,6-DIDEOXYGALACTOSE TRANSAMINASE"/>
    <property type="match status" value="1"/>
</dbReference>
<dbReference type="PIRSF" id="PIRSF000390">
    <property type="entry name" value="PLP_StrS"/>
    <property type="match status" value="1"/>
</dbReference>
<proteinExistence type="inferred from homology"/>
<dbReference type="Pfam" id="PF01041">
    <property type="entry name" value="DegT_DnrJ_EryC1"/>
    <property type="match status" value="1"/>
</dbReference>
<evidence type="ECO:0000313" key="2">
    <source>
        <dbReference type="EMBL" id="MBS7525563.1"/>
    </source>
</evidence>
<dbReference type="GO" id="GO:0008483">
    <property type="term" value="F:transaminase activity"/>
    <property type="evidence" value="ECO:0007669"/>
    <property type="project" value="UniProtKB-KW"/>
</dbReference>
<gene>
    <name evidence="2" type="ORF">KHM83_02585</name>
</gene>
<evidence type="ECO:0000313" key="3">
    <source>
        <dbReference type="Proteomes" id="UP000746471"/>
    </source>
</evidence>
<protein>
    <submittedName>
        <fullName evidence="2">Aminotransferase class I/II-fold pyridoxal phosphate-dependent enzyme</fullName>
    </submittedName>
</protein>
<dbReference type="InterPro" id="IPR015424">
    <property type="entry name" value="PyrdxlP-dep_Trfase"/>
</dbReference>
<sequence length="373" mass="41659">MIPYHIPYMPKEDVVLDAATLTAAKKYDAAAIFDAIPMYQNMASRMLLTHSAAAALEMMAMMANIQPGDEIILPAFTYVATANAFVRQGAVLRFADIEMETLNIDPQSVETLMTAKTRAIIPIHYGGIAADIRRLQKLQSTQCLLLEDAAHTLGATYDGKALGSFGDMSCISFHESKNITSAGNGGALIVKEAQAVREAEEMLYQGTDREAFMRGEISRYHWQRIGSAFEMGLAARAFLKAAIVDMSWVTEHRRALWWRYQHALEPLSKQGYLKLAKCPDTVQTNGHIFYICLESAETREMLMTYLFSKGIEARTHYEPLHLSRFGIAISGKKLVLPNTETVGKTLLRLPLYADMTTALQDEVIDALFEFFKH</sequence>
<keyword evidence="3" id="KW-1185">Reference proteome</keyword>
<dbReference type="InterPro" id="IPR015421">
    <property type="entry name" value="PyrdxlP-dep_Trfase_major"/>
</dbReference>
<dbReference type="InterPro" id="IPR015422">
    <property type="entry name" value="PyrdxlP-dep_Trfase_small"/>
</dbReference>
<dbReference type="InterPro" id="IPR000653">
    <property type="entry name" value="DegT/StrS_aminotransferase"/>
</dbReference>
<dbReference type="EMBL" id="JAHBCL010000003">
    <property type="protein sequence ID" value="MBS7525563.1"/>
    <property type="molecule type" value="Genomic_DNA"/>
</dbReference>
<dbReference type="SUPFAM" id="SSF53383">
    <property type="entry name" value="PLP-dependent transferases"/>
    <property type="match status" value="1"/>
</dbReference>
<dbReference type="Proteomes" id="UP000746471">
    <property type="component" value="Unassembled WGS sequence"/>
</dbReference>